<organism evidence="5 6">
    <name type="scientific">Rhodobacter flavimaris</name>
    <dbReference type="NCBI Taxonomy" id="2907145"/>
    <lineage>
        <taxon>Bacteria</taxon>
        <taxon>Pseudomonadati</taxon>
        <taxon>Pseudomonadota</taxon>
        <taxon>Alphaproteobacteria</taxon>
        <taxon>Rhodobacterales</taxon>
        <taxon>Rhodobacter group</taxon>
        <taxon>Rhodobacter</taxon>
    </lineage>
</organism>
<accession>A0ABS8YTE0</accession>
<protein>
    <submittedName>
        <fullName evidence="5">GNAT family N-acetyltransferase</fullName>
    </submittedName>
</protein>
<dbReference type="RefSeq" id="WP_233675947.1">
    <property type="nucleotide sequence ID" value="NZ_JAJUOS010000003.1"/>
</dbReference>
<dbReference type="Pfam" id="PF13302">
    <property type="entry name" value="Acetyltransf_3"/>
    <property type="match status" value="1"/>
</dbReference>
<comment type="similarity">
    <text evidence="3">Belongs to the acetyltransferase family. RimJ subfamily.</text>
</comment>
<dbReference type="PANTHER" id="PTHR43792:SF8">
    <property type="entry name" value="[RIBOSOMAL PROTEIN US5]-ALANINE N-ACETYLTRANSFERASE"/>
    <property type="match status" value="1"/>
</dbReference>
<dbReference type="SUPFAM" id="SSF55729">
    <property type="entry name" value="Acyl-CoA N-acyltransferases (Nat)"/>
    <property type="match status" value="1"/>
</dbReference>
<dbReference type="PANTHER" id="PTHR43792">
    <property type="entry name" value="GNAT FAMILY, PUTATIVE (AFU_ORTHOLOGUE AFUA_3G00765)-RELATED-RELATED"/>
    <property type="match status" value="1"/>
</dbReference>
<dbReference type="Proteomes" id="UP001521181">
    <property type="component" value="Unassembled WGS sequence"/>
</dbReference>
<sequence length="178" mass="19486">MSDLPIRSARLVLDRLVAADAEDFRRIVTISEVGRMLFIFPTDYTTEAAAALIARDADPACRPLRLAIRRPGGDCLLGTIGLGVGDKPDIYYFLDPAAAGQGLMREAVALFLPFVQARFGLLALGAKVFTDNPASARVLEANGFHRVGHDEVQSAQRDELHPVWLYRAEYADPHAPLE</sequence>
<gene>
    <name evidence="5" type="ORF">LZA78_05575</name>
</gene>
<evidence type="ECO:0000256" key="1">
    <source>
        <dbReference type="ARBA" id="ARBA00022679"/>
    </source>
</evidence>
<evidence type="ECO:0000259" key="4">
    <source>
        <dbReference type="Pfam" id="PF13302"/>
    </source>
</evidence>
<evidence type="ECO:0000313" key="5">
    <source>
        <dbReference type="EMBL" id="MCE5972943.1"/>
    </source>
</evidence>
<dbReference type="InterPro" id="IPR051531">
    <property type="entry name" value="N-acetyltransferase"/>
</dbReference>
<proteinExistence type="inferred from homology"/>
<comment type="caution">
    <text evidence="5">The sequence shown here is derived from an EMBL/GenBank/DDBJ whole genome shotgun (WGS) entry which is preliminary data.</text>
</comment>
<reference evidence="5 6" key="1">
    <citation type="submission" date="2021-12" db="EMBL/GenBank/DDBJ databases">
        <title>Sinirhodobacter sp. WL0062 is a bacterium isolated from seawater.</title>
        <authorList>
            <person name="Wang L."/>
            <person name="He W."/>
            <person name="Zhang D.-F."/>
        </authorList>
    </citation>
    <scope>NUCLEOTIDE SEQUENCE [LARGE SCALE GENOMIC DNA]</scope>
    <source>
        <strain evidence="5 6">WL0062</strain>
    </source>
</reference>
<keyword evidence="6" id="KW-1185">Reference proteome</keyword>
<keyword evidence="2" id="KW-0012">Acyltransferase</keyword>
<keyword evidence="1" id="KW-0808">Transferase</keyword>
<dbReference type="InterPro" id="IPR016181">
    <property type="entry name" value="Acyl_CoA_acyltransferase"/>
</dbReference>
<feature type="domain" description="N-acetyltransferase" evidence="4">
    <location>
        <begin position="10"/>
        <end position="145"/>
    </location>
</feature>
<name>A0ABS8YTE0_9RHOB</name>
<evidence type="ECO:0000256" key="2">
    <source>
        <dbReference type="ARBA" id="ARBA00023315"/>
    </source>
</evidence>
<dbReference type="InterPro" id="IPR000182">
    <property type="entry name" value="GNAT_dom"/>
</dbReference>
<dbReference type="Gene3D" id="3.40.630.30">
    <property type="match status" value="1"/>
</dbReference>
<dbReference type="EMBL" id="JAJUOS010000003">
    <property type="protein sequence ID" value="MCE5972943.1"/>
    <property type="molecule type" value="Genomic_DNA"/>
</dbReference>
<evidence type="ECO:0000256" key="3">
    <source>
        <dbReference type="ARBA" id="ARBA00038502"/>
    </source>
</evidence>
<evidence type="ECO:0000313" key="6">
    <source>
        <dbReference type="Proteomes" id="UP001521181"/>
    </source>
</evidence>